<evidence type="ECO:0000313" key="2">
    <source>
        <dbReference type="EMBL" id="MFC4068719.1"/>
    </source>
</evidence>
<dbReference type="PANTHER" id="PTHR42305:SF1">
    <property type="entry name" value="MEMBRANE PROTEIN RV1733C-RELATED"/>
    <property type="match status" value="1"/>
</dbReference>
<evidence type="ECO:0000313" key="3">
    <source>
        <dbReference type="Proteomes" id="UP001595867"/>
    </source>
</evidence>
<protein>
    <recommendedName>
        <fullName evidence="4">Transmembrane protein</fullName>
    </recommendedName>
</protein>
<dbReference type="InterPro" id="IPR039708">
    <property type="entry name" value="MT1774/Rv1733c-like"/>
</dbReference>
<dbReference type="RefSeq" id="WP_378069608.1">
    <property type="nucleotide sequence ID" value="NZ_JBHSBL010000019.1"/>
</dbReference>
<dbReference type="EMBL" id="JBHSBL010000019">
    <property type="protein sequence ID" value="MFC4068719.1"/>
    <property type="molecule type" value="Genomic_DNA"/>
</dbReference>
<keyword evidence="3" id="KW-1185">Reference proteome</keyword>
<keyword evidence="1" id="KW-1133">Transmembrane helix</keyword>
<proteinExistence type="predicted"/>
<keyword evidence="1" id="KW-0812">Transmembrane</keyword>
<dbReference type="PANTHER" id="PTHR42305">
    <property type="entry name" value="MEMBRANE PROTEIN RV1733C-RELATED"/>
    <property type="match status" value="1"/>
</dbReference>
<sequence>MFVRRKNPLWRGSDRFELVMLVGLFSLFLLGSPVLAWWAAGTSYESDQRAITWERNNLREVTARLTGTAADLRATPYSAQAAWTAPNGVARTGLITVEPGKQPGDQVQIWVNNGGDLRTRPGDRNPVGKAALVAIVVVATAAAAANGIRRIGMALLDRYRARAWERAWSDIGPRWSRDQHPFS</sequence>
<evidence type="ECO:0008006" key="4">
    <source>
        <dbReference type="Google" id="ProtNLM"/>
    </source>
</evidence>
<comment type="caution">
    <text evidence="2">The sequence shown here is derived from an EMBL/GenBank/DDBJ whole genome shotgun (WGS) entry which is preliminary data.</text>
</comment>
<keyword evidence="1" id="KW-0472">Membrane</keyword>
<feature type="transmembrane region" description="Helical" evidence="1">
    <location>
        <begin position="21"/>
        <end position="40"/>
    </location>
</feature>
<organism evidence="2 3">
    <name type="scientific">Actinoplanes subglobosus</name>
    <dbReference type="NCBI Taxonomy" id="1547892"/>
    <lineage>
        <taxon>Bacteria</taxon>
        <taxon>Bacillati</taxon>
        <taxon>Actinomycetota</taxon>
        <taxon>Actinomycetes</taxon>
        <taxon>Micromonosporales</taxon>
        <taxon>Micromonosporaceae</taxon>
        <taxon>Actinoplanes</taxon>
    </lineage>
</organism>
<reference evidence="3" key="1">
    <citation type="journal article" date="2019" name="Int. J. Syst. Evol. Microbiol.">
        <title>The Global Catalogue of Microorganisms (GCM) 10K type strain sequencing project: providing services to taxonomists for standard genome sequencing and annotation.</title>
        <authorList>
            <consortium name="The Broad Institute Genomics Platform"/>
            <consortium name="The Broad Institute Genome Sequencing Center for Infectious Disease"/>
            <person name="Wu L."/>
            <person name="Ma J."/>
        </authorList>
    </citation>
    <scope>NUCLEOTIDE SEQUENCE [LARGE SCALE GENOMIC DNA]</scope>
    <source>
        <strain evidence="3">TBRC 5832</strain>
    </source>
</reference>
<gene>
    <name evidence="2" type="ORF">ACFO0C_27635</name>
</gene>
<name>A0ABV8IXP4_9ACTN</name>
<evidence type="ECO:0000256" key="1">
    <source>
        <dbReference type="SAM" id="Phobius"/>
    </source>
</evidence>
<dbReference type="Proteomes" id="UP001595867">
    <property type="component" value="Unassembled WGS sequence"/>
</dbReference>
<feature type="transmembrane region" description="Helical" evidence="1">
    <location>
        <begin position="130"/>
        <end position="148"/>
    </location>
</feature>
<accession>A0ABV8IXP4</accession>